<evidence type="ECO:0000313" key="4">
    <source>
        <dbReference type="Proteomes" id="UP000233556"/>
    </source>
</evidence>
<evidence type="ECO:0000259" key="2">
    <source>
        <dbReference type="Pfam" id="PF12783"/>
    </source>
</evidence>
<protein>
    <recommendedName>
        <fullName evidence="2">Mon2/Sec7/BIG1-like HUS domain-containing protein</fullName>
    </recommendedName>
</protein>
<dbReference type="PANTHER" id="PTHR10663">
    <property type="entry name" value="GUANYL-NUCLEOTIDE EXCHANGE FACTOR"/>
    <property type="match status" value="1"/>
</dbReference>
<feature type="region of interest" description="Disordered" evidence="1">
    <location>
        <begin position="1"/>
        <end position="71"/>
    </location>
</feature>
<name>A0A2I0TAP5_LIMLA</name>
<dbReference type="OrthoDB" id="18431at2759"/>
<feature type="compositionally biased region" description="Basic and acidic residues" evidence="1">
    <location>
        <begin position="1"/>
        <end position="25"/>
    </location>
</feature>
<reference evidence="4" key="2">
    <citation type="submission" date="2017-12" db="EMBL/GenBank/DDBJ databases">
        <title>Genome sequence of the Bar-tailed Godwit (Limosa lapponica baueri).</title>
        <authorList>
            <person name="Lima N.C.B."/>
            <person name="Parody-Merino A.M."/>
            <person name="Battley P.F."/>
            <person name="Fidler A.E."/>
            <person name="Prosdocimi F."/>
        </authorList>
    </citation>
    <scope>NUCLEOTIDE SEQUENCE [LARGE SCALE GENOMIC DNA]</scope>
</reference>
<dbReference type="AlphaFoldDB" id="A0A2I0TAP5"/>
<keyword evidence="4" id="KW-1185">Reference proteome</keyword>
<accession>A0A2I0TAP5</accession>
<dbReference type="EMBL" id="KZ513819">
    <property type="protein sequence ID" value="PKU30869.1"/>
    <property type="molecule type" value="Genomic_DNA"/>
</dbReference>
<evidence type="ECO:0000313" key="3">
    <source>
        <dbReference type="EMBL" id="PKU30869.1"/>
    </source>
</evidence>
<gene>
    <name evidence="3" type="ORF">llap_18827</name>
</gene>
<organism evidence="3 4">
    <name type="scientific">Limosa lapponica baueri</name>
    <dbReference type="NCBI Taxonomy" id="1758121"/>
    <lineage>
        <taxon>Eukaryota</taxon>
        <taxon>Metazoa</taxon>
        <taxon>Chordata</taxon>
        <taxon>Craniata</taxon>
        <taxon>Vertebrata</taxon>
        <taxon>Euteleostomi</taxon>
        <taxon>Archelosauria</taxon>
        <taxon>Archosauria</taxon>
        <taxon>Dinosauria</taxon>
        <taxon>Saurischia</taxon>
        <taxon>Theropoda</taxon>
        <taxon>Coelurosauria</taxon>
        <taxon>Aves</taxon>
        <taxon>Neognathae</taxon>
        <taxon>Neoaves</taxon>
        <taxon>Charadriiformes</taxon>
        <taxon>Scolopacidae</taxon>
        <taxon>Limosa</taxon>
    </lineage>
</organism>
<sequence>MADQLSKEHERELDHSTNDVDKNLQEDIEAENGSDISSAENEQTEADQATAAESLSKADGGVYDGESNECEEKAQEIVESIVQEMVNIVVGDVEGTAESAGGDGTIVTLEDGSDSENIQANGIPGTPISVAYTPSLPDDRLSVSSNDTQGLEVGWIFRMASSKIPLKGKNASFILWLRRAALPAVAAVLQKREWLNSNGKKQSHELRSKILSLQLLLSILQNAGPVFRTNEMFINAIKQYLCVALSKNGVSSVPEVFELSLSIFLTLLSNFKTHLKMQIEVRYMNF</sequence>
<dbReference type="InterPro" id="IPR032691">
    <property type="entry name" value="Mon2/Sec7/BIG1-like_HUS"/>
</dbReference>
<proteinExistence type="predicted"/>
<feature type="domain" description="Mon2/Sec7/BIG1-like HUS" evidence="2">
    <location>
        <begin position="196"/>
        <end position="281"/>
    </location>
</feature>
<dbReference type="PANTHER" id="PTHR10663:SF137">
    <property type="entry name" value="BREFELDIN A-INHIBITED GUANINE NUCLEOTIDE-EXCHANGE PROTEIN 1"/>
    <property type="match status" value="1"/>
</dbReference>
<dbReference type="Proteomes" id="UP000233556">
    <property type="component" value="Unassembled WGS sequence"/>
</dbReference>
<reference evidence="4" key="1">
    <citation type="submission" date="2017-11" db="EMBL/GenBank/DDBJ databases">
        <authorList>
            <person name="Lima N.C."/>
            <person name="Parody-Merino A.M."/>
            <person name="Battley P.F."/>
            <person name="Fidler A.E."/>
            <person name="Prosdocimi F."/>
        </authorList>
    </citation>
    <scope>NUCLEOTIDE SEQUENCE [LARGE SCALE GENOMIC DNA]</scope>
</reference>
<evidence type="ECO:0000256" key="1">
    <source>
        <dbReference type="SAM" id="MobiDB-lite"/>
    </source>
</evidence>
<dbReference type="Pfam" id="PF12783">
    <property type="entry name" value="Sec7-like_HUS"/>
    <property type="match status" value="1"/>
</dbReference>